<proteinExistence type="predicted"/>
<sequence>MSFFFSFFIFSALSPEANKSVKGNPFLMK</sequence>
<protein>
    <submittedName>
        <fullName evidence="1">Uncharacterized protein</fullName>
    </submittedName>
</protein>
<name>A0A2P2NV75_RHIMU</name>
<dbReference type="AlphaFoldDB" id="A0A2P2NV75"/>
<evidence type="ECO:0000313" key="1">
    <source>
        <dbReference type="EMBL" id="MBX46385.1"/>
    </source>
</evidence>
<organism evidence="1">
    <name type="scientific">Rhizophora mucronata</name>
    <name type="common">Asiatic mangrove</name>
    <dbReference type="NCBI Taxonomy" id="61149"/>
    <lineage>
        <taxon>Eukaryota</taxon>
        <taxon>Viridiplantae</taxon>
        <taxon>Streptophyta</taxon>
        <taxon>Embryophyta</taxon>
        <taxon>Tracheophyta</taxon>
        <taxon>Spermatophyta</taxon>
        <taxon>Magnoliopsida</taxon>
        <taxon>eudicotyledons</taxon>
        <taxon>Gunneridae</taxon>
        <taxon>Pentapetalae</taxon>
        <taxon>rosids</taxon>
        <taxon>fabids</taxon>
        <taxon>Malpighiales</taxon>
        <taxon>Rhizophoraceae</taxon>
        <taxon>Rhizophora</taxon>
    </lineage>
</organism>
<accession>A0A2P2NV75</accession>
<dbReference type="EMBL" id="GGEC01065901">
    <property type="protein sequence ID" value="MBX46385.1"/>
    <property type="molecule type" value="Transcribed_RNA"/>
</dbReference>
<reference evidence="1" key="1">
    <citation type="submission" date="2018-02" db="EMBL/GenBank/DDBJ databases">
        <title>Rhizophora mucronata_Transcriptome.</title>
        <authorList>
            <person name="Meera S.P."/>
            <person name="Sreeshan A."/>
            <person name="Augustine A."/>
        </authorList>
    </citation>
    <scope>NUCLEOTIDE SEQUENCE</scope>
    <source>
        <tissue evidence="1">Leaf</tissue>
    </source>
</reference>